<dbReference type="EMBL" id="BAABFT010000004">
    <property type="protein sequence ID" value="GAA4319823.1"/>
    <property type="molecule type" value="Genomic_DNA"/>
</dbReference>
<dbReference type="Pfam" id="PF20329">
    <property type="entry name" value="DUF6624"/>
    <property type="match status" value="1"/>
</dbReference>
<reference evidence="2" key="1">
    <citation type="journal article" date="2019" name="Int. J. Syst. Evol. Microbiol.">
        <title>The Global Catalogue of Microorganisms (GCM) 10K type strain sequencing project: providing services to taxonomists for standard genome sequencing and annotation.</title>
        <authorList>
            <consortium name="The Broad Institute Genomics Platform"/>
            <consortium name="The Broad Institute Genome Sequencing Center for Infectious Disease"/>
            <person name="Wu L."/>
            <person name="Ma J."/>
        </authorList>
    </citation>
    <scope>NUCLEOTIDE SEQUENCE [LARGE SCALE GENOMIC DNA]</scope>
    <source>
        <strain evidence="2">JCM 17705</strain>
    </source>
</reference>
<evidence type="ECO:0008006" key="3">
    <source>
        <dbReference type="Google" id="ProtNLM"/>
    </source>
</evidence>
<gene>
    <name evidence="1" type="ORF">GCM10023149_18750</name>
</gene>
<keyword evidence="2" id="KW-1185">Reference proteome</keyword>
<proteinExistence type="predicted"/>
<dbReference type="InterPro" id="IPR046732">
    <property type="entry name" value="DUF6624"/>
</dbReference>
<dbReference type="Proteomes" id="UP001500582">
    <property type="component" value="Unassembled WGS sequence"/>
</dbReference>
<name>A0ABP8G8Z1_9SPHI</name>
<evidence type="ECO:0000313" key="2">
    <source>
        <dbReference type="Proteomes" id="UP001500582"/>
    </source>
</evidence>
<sequence length="267" mass="30634">MLQAQNLPGNSADIKTADSLFKIKSYNRSAEYYLRSFAQSPATRTNINLLNAAKACTNNQQVDSAFAFLSVIVSRKPRTFYNAIVHEAEFIQLWHDKRWQPLLAQMEKAKKRFNASVPYELESLRKERMRMDLTRIDLARKFGTNSNEYKLYQDTVVAKDAVNALKLKSIIHTYGWPGPEEIDDNGVESLIYLYLKLNFADQKRYYPLISTAFKKGNIDAENYAIITDRISFTDKGIQIYGTRPGDPVINKDSLNYRRLAIGLNPVE</sequence>
<accession>A0ABP8G8Z1</accession>
<evidence type="ECO:0000313" key="1">
    <source>
        <dbReference type="EMBL" id="GAA4319823.1"/>
    </source>
</evidence>
<comment type="caution">
    <text evidence="1">The sequence shown here is derived from an EMBL/GenBank/DDBJ whole genome shotgun (WGS) entry which is preliminary data.</text>
</comment>
<organism evidence="1 2">
    <name type="scientific">Mucilaginibacter gynuensis</name>
    <dbReference type="NCBI Taxonomy" id="1302236"/>
    <lineage>
        <taxon>Bacteria</taxon>
        <taxon>Pseudomonadati</taxon>
        <taxon>Bacteroidota</taxon>
        <taxon>Sphingobacteriia</taxon>
        <taxon>Sphingobacteriales</taxon>
        <taxon>Sphingobacteriaceae</taxon>
        <taxon>Mucilaginibacter</taxon>
    </lineage>
</organism>
<protein>
    <recommendedName>
        <fullName evidence="3">Transglycosylase SLT domain-containing protein</fullName>
    </recommendedName>
</protein>